<feature type="domain" description="Large ribosomal subunit protein uL15/eL18" evidence="7">
    <location>
        <begin position="92"/>
        <end position="171"/>
    </location>
</feature>
<dbReference type="PANTHER" id="PTHR12934:SF11">
    <property type="entry name" value="LARGE RIBOSOMAL SUBUNIT PROTEIN UL15M"/>
    <property type="match status" value="1"/>
</dbReference>
<evidence type="ECO:0000256" key="4">
    <source>
        <dbReference type="ARBA" id="ARBA00035299"/>
    </source>
</evidence>
<evidence type="ECO:0000313" key="8">
    <source>
        <dbReference type="EMBL" id="ESO06122.1"/>
    </source>
</evidence>
<dbReference type="InterPro" id="IPR021131">
    <property type="entry name" value="Ribosomal_uL15/eL18"/>
</dbReference>
<dbReference type="OMA" id="EPGWLVN"/>
<evidence type="ECO:0000256" key="5">
    <source>
        <dbReference type="ARBA" id="ARBA00035423"/>
    </source>
</evidence>
<reference evidence="10" key="1">
    <citation type="submission" date="2012-12" db="EMBL/GenBank/DDBJ databases">
        <authorList>
            <person name="Hellsten U."/>
            <person name="Grimwood J."/>
            <person name="Chapman J.A."/>
            <person name="Shapiro H."/>
            <person name="Aerts A."/>
            <person name="Otillar R.P."/>
            <person name="Terry A.Y."/>
            <person name="Boore J.L."/>
            <person name="Simakov O."/>
            <person name="Marletaz F."/>
            <person name="Cho S.-J."/>
            <person name="Edsinger-Gonzales E."/>
            <person name="Havlak P."/>
            <person name="Kuo D.-H."/>
            <person name="Larsson T."/>
            <person name="Lv J."/>
            <person name="Arendt D."/>
            <person name="Savage R."/>
            <person name="Osoegawa K."/>
            <person name="de Jong P."/>
            <person name="Lindberg D.R."/>
            <person name="Seaver E.C."/>
            <person name="Weisblat D.A."/>
            <person name="Putnam N.H."/>
            <person name="Grigoriev I.V."/>
            <person name="Rokhsar D.S."/>
        </authorList>
    </citation>
    <scope>NUCLEOTIDE SEQUENCE</scope>
</reference>
<evidence type="ECO:0000256" key="3">
    <source>
        <dbReference type="ARBA" id="ARBA00023274"/>
    </source>
</evidence>
<dbReference type="GO" id="GO:0005762">
    <property type="term" value="C:mitochondrial large ribosomal subunit"/>
    <property type="evidence" value="ECO:0000318"/>
    <property type="project" value="GO_Central"/>
</dbReference>
<evidence type="ECO:0000259" key="7">
    <source>
        <dbReference type="Pfam" id="PF00828"/>
    </source>
</evidence>
<dbReference type="STRING" id="6412.T1FXV5"/>
<protein>
    <recommendedName>
        <fullName evidence="4">Large ribosomal subunit protein uL15m</fullName>
    </recommendedName>
    <alternativeName>
        <fullName evidence="5">39S ribosomal protein L15, mitochondrial</fullName>
    </alternativeName>
</protein>
<keyword evidence="2" id="KW-0689">Ribosomal protein</keyword>
<dbReference type="EMBL" id="AMQM01000560">
    <property type="status" value="NOT_ANNOTATED_CDS"/>
    <property type="molecule type" value="Genomic_DNA"/>
</dbReference>
<reference evidence="8 10" key="2">
    <citation type="journal article" date="2013" name="Nature">
        <title>Insights into bilaterian evolution from three spiralian genomes.</title>
        <authorList>
            <person name="Simakov O."/>
            <person name="Marletaz F."/>
            <person name="Cho S.J."/>
            <person name="Edsinger-Gonzales E."/>
            <person name="Havlak P."/>
            <person name="Hellsten U."/>
            <person name="Kuo D.H."/>
            <person name="Larsson T."/>
            <person name="Lv J."/>
            <person name="Arendt D."/>
            <person name="Savage R."/>
            <person name="Osoegawa K."/>
            <person name="de Jong P."/>
            <person name="Grimwood J."/>
            <person name="Chapman J.A."/>
            <person name="Shapiro H."/>
            <person name="Aerts A."/>
            <person name="Otillar R.P."/>
            <person name="Terry A.Y."/>
            <person name="Boore J.L."/>
            <person name="Grigoriev I.V."/>
            <person name="Lindberg D.R."/>
            <person name="Seaver E.C."/>
            <person name="Weisblat D.A."/>
            <person name="Putnam N.H."/>
            <person name="Rokhsar D.S."/>
        </authorList>
    </citation>
    <scope>NUCLEOTIDE SEQUENCE</scope>
</reference>
<feature type="region of interest" description="Disordered" evidence="6">
    <location>
        <begin position="23"/>
        <end position="61"/>
    </location>
</feature>
<dbReference type="Proteomes" id="UP000015101">
    <property type="component" value="Unassembled WGS sequence"/>
</dbReference>
<organism evidence="9 10">
    <name type="scientific">Helobdella robusta</name>
    <name type="common">Californian leech</name>
    <dbReference type="NCBI Taxonomy" id="6412"/>
    <lineage>
        <taxon>Eukaryota</taxon>
        <taxon>Metazoa</taxon>
        <taxon>Spiralia</taxon>
        <taxon>Lophotrochozoa</taxon>
        <taxon>Annelida</taxon>
        <taxon>Clitellata</taxon>
        <taxon>Hirudinea</taxon>
        <taxon>Rhynchobdellida</taxon>
        <taxon>Glossiphoniidae</taxon>
        <taxon>Helobdella</taxon>
    </lineage>
</organism>
<keyword evidence="10" id="KW-1185">Reference proteome</keyword>
<dbReference type="SUPFAM" id="SSF52080">
    <property type="entry name" value="Ribosomal proteins L15p and L18e"/>
    <property type="match status" value="1"/>
</dbReference>
<comment type="similarity">
    <text evidence="1">Belongs to the universal ribosomal protein uL15 family.</text>
</comment>
<dbReference type="InParanoid" id="T1FXV5"/>
<gene>
    <name evidence="9" type="primary">20213653</name>
    <name evidence="8" type="ORF">HELRODRAFT_64498</name>
</gene>
<dbReference type="FunCoup" id="T1FXV5">
    <property type="interactions" value="1075"/>
</dbReference>
<dbReference type="InterPro" id="IPR036227">
    <property type="entry name" value="Ribosomal_uL15/eL18_sf"/>
</dbReference>
<reference evidence="9" key="3">
    <citation type="submission" date="2015-06" db="UniProtKB">
        <authorList>
            <consortium name="EnsemblMetazoa"/>
        </authorList>
    </citation>
    <scope>IDENTIFICATION</scope>
</reference>
<dbReference type="GO" id="GO:0003735">
    <property type="term" value="F:structural constituent of ribosome"/>
    <property type="evidence" value="ECO:0000318"/>
    <property type="project" value="GO_Central"/>
</dbReference>
<dbReference type="Pfam" id="PF00828">
    <property type="entry name" value="Ribosomal_L27A"/>
    <property type="match status" value="1"/>
</dbReference>
<dbReference type="EMBL" id="KB096324">
    <property type="protein sequence ID" value="ESO06122.1"/>
    <property type="molecule type" value="Genomic_DNA"/>
</dbReference>
<dbReference type="HOGENOM" id="CLU_055188_1_0_1"/>
<dbReference type="EMBL" id="AMQM01000559">
    <property type="status" value="NOT_ANNOTATED_CDS"/>
    <property type="molecule type" value="Genomic_DNA"/>
</dbReference>
<evidence type="ECO:0000256" key="6">
    <source>
        <dbReference type="SAM" id="MobiDB-lite"/>
    </source>
</evidence>
<evidence type="ECO:0000313" key="10">
    <source>
        <dbReference type="Proteomes" id="UP000015101"/>
    </source>
</evidence>
<dbReference type="GeneID" id="20213653"/>
<dbReference type="InterPro" id="IPR030878">
    <property type="entry name" value="Ribosomal_uL15"/>
</dbReference>
<dbReference type="KEGG" id="hro:HELRODRAFT_64498"/>
<dbReference type="CTD" id="20213653"/>
<dbReference type="InterPro" id="IPR005749">
    <property type="entry name" value="Ribosomal_uL15_bac-type"/>
</dbReference>
<proteinExistence type="inferred from homology"/>
<dbReference type="GO" id="GO:0006412">
    <property type="term" value="P:translation"/>
    <property type="evidence" value="ECO:0007669"/>
    <property type="project" value="InterPro"/>
</dbReference>
<evidence type="ECO:0000256" key="1">
    <source>
        <dbReference type="ARBA" id="ARBA00007320"/>
    </source>
</evidence>
<evidence type="ECO:0000313" key="9">
    <source>
        <dbReference type="EnsemblMetazoa" id="HelroP64498"/>
    </source>
</evidence>
<dbReference type="eggNOG" id="KOG0846">
    <property type="taxonomic scope" value="Eukaryota"/>
</dbReference>
<dbReference type="HAMAP" id="MF_01341">
    <property type="entry name" value="Ribosomal_uL15"/>
    <property type="match status" value="1"/>
</dbReference>
<dbReference type="RefSeq" id="XP_009015490.1">
    <property type="nucleotide sequence ID" value="XM_009017242.1"/>
</dbReference>
<keyword evidence="3" id="KW-0687">Ribonucleoprotein</keyword>
<sequence>MLEKGIEAARALIKHLPRVSLGNIRPFRPTPTRKHRLGKHGGRKCGRGNKGQGQRNTLPPIGFEGGNTPFHILIPKEPYYKGLHMMKEYPTLSLSSLQRLIDVNRLNANEFIDLTTISNTKVLNIDPSKNHYGINLTDEGVDCFKARVNIEVQWISEMAIAAIEKNGGVVTSRFYDMKCVEAMVDPITFFKRGLSIPRCKLPPQDLVEYYTNPANRGYLADPKLIEKARFDLSQKYGYKLIDAVDINSNKKDPRQIWHGLQPGWVINLQEKCILKPKNADHLNYYFS</sequence>
<accession>T1FXV5</accession>
<dbReference type="AlphaFoldDB" id="T1FXV5"/>
<name>T1FXV5_HELRO</name>
<feature type="compositionally biased region" description="Basic residues" evidence="6">
    <location>
        <begin position="31"/>
        <end position="47"/>
    </location>
</feature>
<dbReference type="OrthoDB" id="361383at2759"/>
<dbReference type="PANTHER" id="PTHR12934">
    <property type="entry name" value="50S RIBOSOMAL PROTEIN L15"/>
    <property type="match status" value="1"/>
</dbReference>
<dbReference type="EnsemblMetazoa" id="HelroT64498">
    <property type="protein sequence ID" value="HelroP64498"/>
    <property type="gene ID" value="HelroG64498"/>
</dbReference>
<evidence type="ECO:0000256" key="2">
    <source>
        <dbReference type="ARBA" id="ARBA00022980"/>
    </source>
</evidence>